<keyword evidence="10 12" id="KW-0472">Membrane</keyword>
<dbReference type="PRINTS" id="PR00344">
    <property type="entry name" value="BCTRLSENSOR"/>
</dbReference>
<feature type="region of interest" description="Disordered" evidence="11">
    <location>
        <begin position="465"/>
        <end position="486"/>
    </location>
</feature>
<name>A0ABU0HE35_9HYPH</name>
<dbReference type="InterPro" id="IPR003660">
    <property type="entry name" value="HAMP_dom"/>
</dbReference>
<dbReference type="SUPFAM" id="SSF55874">
    <property type="entry name" value="ATPase domain of HSP90 chaperone/DNA topoisomerase II/histidine kinase"/>
    <property type="match status" value="1"/>
</dbReference>
<dbReference type="CDD" id="cd00082">
    <property type="entry name" value="HisKA"/>
    <property type="match status" value="1"/>
</dbReference>
<keyword evidence="8 12" id="KW-1133">Transmembrane helix</keyword>
<dbReference type="EMBL" id="JAUSVV010000001">
    <property type="protein sequence ID" value="MDQ0440589.1"/>
    <property type="molecule type" value="Genomic_DNA"/>
</dbReference>
<gene>
    <name evidence="15" type="ORF">QO016_000066</name>
</gene>
<comment type="caution">
    <text evidence="15">The sequence shown here is derived from an EMBL/GenBank/DDBJ whole genome shotgun (WGS) entry which is preliminary data.</text>
</comment>
<dbReference type="Gene3D" id="1.10.287.130">
    <property type="match status" value="1"/>
</dbReference>
<dbReference type="SUPFAM" id="SSF158472">
    <property type="entry name" value="HAMP domain-like"/>
    <property type="match status" value="1"/>
</dbReference>
<dbReference type="PANTHER" id="PTHR45436">
    <property type="entry name" value="SENSOR HISTIDINE KINASE YKOH"/>
    <property type="match status" value="1"/>
</dbReference>
<proteinExistence type="predicted"/>
<dbReference type="EC" id="2.7.13.3" evidence="3"/>
<evidence type="ECO:0000256" key="4">
    <source>
        <dbReference type="ARBA" id="ARBA00022553"/>
    </source>
</evidence>
<evidence type="ECO:0000259" key="13">
    <source>
        <dbReference type="PROSITE" id="PS50109"/>
    </source>
</evidence>
<evidence type="ECO:0000259" key="14">
    <source>
        <dbReference type="PROSITE" id="PS50885"/>
    </source>
</evidence>
<dbReference type="GO" id="GO:0016301">
    <property type="term" value="F:kinase activity"/>
    <property type="evidence" value="ECO:0007669"/>
    <property type="project" value="UniProtKB-KW"/>
</dbReference>
<evidence type="ECO:0000313" key="16">
    <source>
        <dbReference type="Proteomes" id="UP001236369"/>
    </source>
</evidence>
<keyword evidence="9" id="KW-0902">Two-component regulatory system</keyword>
<evidence type="ECO:0000256" key="3">
    <source>
        <dbReference type="ARBA" id="ARBA00012438"/>
    </source>
</evidence>
<evidence type="ECO:0000256" key="1">
    <source>
        <dbReference type="ARBA" id="ARBA00000085"/>
    </source>
</evidence>
<dbReference type="Pfam" id="PF00672">
    <property type="entry name" value="HAMP"/>
    <property type="match status" value="1"/>
</dbReference>
<evidence type="ECO:0000256" key="7">
    <source>
        <dbReference type="ARBA" id="ARBA00022777"/>
    </source>
</evidence>
<dbReference type="InterPro" id="IPR050428">
    <property type="entry name" value="TCS_sensor_his_kinase"/>
</dbReference>
<feature type="domain" description="HAMP" evidence="14">
    <location>
        <begin position="180"/>
        <end position="233"/>
    </location>
</feature>
<dbReference type="SMART" id="SM00387">
    <property type="entry name" value="HATPase_c"/>
    <property type="match status" value="1"/>
</dbReference>
<evidence type="ECO:0000256" key="9">
    <source>
        <dbReference type="ARBA" id="ARBA00023012"/>
    </source>
</evidence>
<keyword evidence="6 12" id="KW-0812">Transmembrane</keyword>
<reference evidence="15 16" key="1">
    <citation type="submission" date="2023-07" db="EMBL/GenBank/DDBJ databases">
        <title>Genomic Encyclopedia of Type Strains, Phase IV (KMG-IV): sequencing the most valuable type-strain genomes for metagenomic binning, comparative biology and taxonomic classification.</title>
        <authorList>
            <person name="Goeker M."/>
        </authorList>
    </citation>
    <scope>NUCLEOTIDE SEQUENCE [LARGE SCALE GENOMIC DNA]</scope>
    <source>
        <strain evidence="15 16">DSM 19562</strain>
    </source>
</reference>
<keyword evidence="16" id="KW-1185">Reference proteome</keyword>
<keyword evidence="5" id="KW-0808">Transferase</keyword>
<dbReference type="SMART" id="SM00304">
    <property type="entry name" value="HAMP"/>
    <property type="match status" value="1"/>
</dbReference>
<feature type="transmembrane region" description="Helical" evidence="12">
    <location>
        <begin position="12"/>
        <end position="36"/>
    </location>
</feature>
<dbReference type="PANTHER" id="PTHR45436:SF8">
    <property type="entry name" value="HISTIDINE KINASE"/>
    <property type="match status" value="1"/>
</dbReference>
<dbReference type="Gene3D" id="3.30.565.10">
    <property type="entry name" value="Histidine kinase-like ATPase, C-terminal domain"/>
    <property type="match status" value="1"/>
</dbReference>
<dbReference type="Proteomes" id="UP001236369">
    <property type="component" value="Unassembled WGS sequence"/>
</dbReference>
<feature type="domain" description="Histidine kinase" evidence="13">
    <location>
        <begin position="241"/>
        <end position="456"/>
    </location>
</feature>
<accession>A0ABU0HE35</accession>
<dbReference type="SMART" id="SM00388">
    <property type="entry name" value="HisKA"/>
    <property type="match status" value="1"/>
</dbReference>
<dbReference type="InterPro" id="IPR004358">
    <property type="entry name" value="Sig_transdc_His_kin-like_C"/>
</dbReference>
<evidence type="ECO:0000256" key="8">
    <source>
        <dbReference type="ARBA" id="ARBA00022989"/>
    </source>
</evidence>
<dbReference type="PROSITE" id="PS50885">
    <property type="entry name" value="HAMP"/>
    <property type="match status" value="1"/>
</dbReference>
<dbReference type="Gene3D" id="6.10.340.10">
    <property type="match status" value="1"/>
</dbReference>
<dbReference type="PROSITE" id="PS50109">
    <property type="entry name" value="HIS_KIN"/>
    <property type="match status" value="1"/>
</dbReference>
<keyword evidence="7 15" id="KW-0418">Kinase</keyword>
<dbReference type="InterPro" id="IPR005467">
    <property type="entry name" value="His_kinase_dom"/>
</dbReference>
<evidence type="ECO:0000256" key="2">
    <source>
        <dbReference type="ARBA" id="ARBA00004370"/>
    </source>
</evidence>
<dbReference type="Pfam" id="PF02518">
    <property type="entry name" value="HATPase_c"/>
    <property type="match status" value="1"/>
</dbReference>
<keyword evidence="4" id="KW-0597">Phosphoprotein</keyword>
<dbReference type="CDD" id="cd00075">
    <property type="entry name" value="HATPase"/>
    <property type="match status" value="1"/>
</dbReference>
<dbReference type="InterPro" id="IPR003661">
    <property type="entry name" value="HisK_dim/P_dom"/>
</dbReference>
<comment type="subcellular location">
    <subcellularLocation>
        <location evidence="2">Membrane</location>
    </subcellularLocation>
</comment>
<dbReference type="SUPFAM" id="SSF47384">
    <property type="entry name" value="Homodimeric domain of signal transducing histidine kinase"/>
    <property type="match status" value="1"/>
</dbReference>
<evidence type="ECO:0000256" key="11">
    <source>
        <dbReference type="SAM" id="MobiDB-lite"/>
    </source>
</evidence>
<evidence type="ECO:0000256" key="5">
    <source>
        <dbReference type="ARBA" id="ARBA00022679"/>
    </source>
</evidence>
<evidence type="ECO:0000313" key="15">
    <source>
        <dbReference type="EMBL" id="MDQ0440589.1"/>
    </source>
</evidence>
<evidence type="ECO:0000256" key="10">
    <source>
        <dbReference type="ARBA" id="ARBA00023136"/>
    </source>
</evidence>
<dbReference type="CDD" id="cd06225">
    <property type="entry name" value="HAMP"/>
    <property type="match status" value="1"/>
</dbReference>
<evidence type="ECO:0000256" key="6">
    <source>
        <dbReference type="ARBA" id="ARBA00022692"/>
    </source>
</evidence>
<dbReference type="InterPro" id="IPR036890">
    <property type="entry name" value="HATPase_C_sf"/>
</dbReference>
<protein>
    <recommendedName>
        <fullName evidence="3">histidine kinase</fullName>
        <ecNumber evidence="3">2.7.13.3</ecNumber>
    </recommendedName>
</protein>
<evidence type="ECO:0000256" key="12">
    <source>
        <dbReference type="SAM" id="Phobius"/>
    </source>
</evidence>
<sequence>MRPMTDLLRSTTFRWALGIAIWSVLLVLTTFSFVYWQTAAYLREELAETLRLEVRAAAADPAATAMRVETWIAMDLHATHFGGLFGSEGERRSGNLGAVPDGLARDGDAYRVSANVDIAGRAMRDEIWAAALALPDGRTVVIAHDTDEIDRVQATTLRALGLGLMPTLALSGLGGLLLAGRARRRLAATEAAVAQVMRGDLRKRLPVGGGNDEFDRLAGNVNRMLDEIERLLGEVSSVSDAVAHDLRTPLTRLRARLERTREQASSVAEFREAVDQGLAWIDQTLAMVTAVLRIGEIEHGRRFAGFAPVDLAEVVREAAEFFEPVAEEKTVSLDVAVEAGIPPVEGDRDLLFETVSNLVDNAVKFTPPGGRVRIGLAREEGGVVILVEDTGPGIPPAERDQVFQRFYRAERARRTPGNGLGLGLVAAIAKLHGFTVDLRASPGGGARFAVQCHQGEANGREWARGFVGRPLPAPDGVPGPRAGIRP</sequence>
<comment type="catalytic activity">
    <reaction evidence="1">
        <text>ATP + protein L-histidine = ADP + protein N-phospho-L-histidine.</text>
        <dbReference type="EC" id="2.7.13.3"/>
    </reaction>
</comment>
<dbReference type="InterPro" id="IPR036097">
    <property type="entry name" value="HisK_dim/P_sf"/>
</dbReference>
<dbReference type="InterPro" id="IPR003594">
    <property type="entry name" value="HATPase_dom"/>
</dbReference>
<organism evidence="15 16">
    <name type="scientific">Methylobacterium persicinum</name>
    <dbReference type="NCBI Taxonomy" id="374426"/>
    <lineage>
        <taxon>Bacteria</taxon>
        <taxon>Pseudomonadati</taxon>
        <taxon>Pseudomonadota</taxon>
        <taxon>Alphaproteobacteria</taxon>
        <taxon>Hyphomicrobiales</taxon>
        <taxon>Methylobacteriaceae</taxon>
        <taxon>Methylobacterium</taxon>
    </lineage>
</organism>